<evidence type="ECO:0000256" key="10">
    <source>
        <dbReference type="RuleBase" id="RU000461"/>
    </source>
</evidence>
<keyword evidence="11" id="KW-0812">Transmembrane</keyword>
<evidence type="ECO:0000256" key="1">
    <source>
        <dbReference type="ARBA" id="ARBA00001971"/>
    </source>
</evidence>
<dbReference type="PANTHER" id="PTHR47955:SF15">
    <property type="entry name" value="CYTOCHROME P450 71A2-LIKE"/>
    <property type="match status" value="1"/>
</dbReference>
<dbReference type="GO" id="GO:0020037">
    <property type="term" value="F:heme binding"/>
    <property type="evidence" value="ECO:0007669"/>
    <property type="project" value="InterPro"/>
</dbReference>
<keyword evidence="7 9" id="KW-0408">Iron</keyword>
<evidence type="ECO:0000256" key="4">
    <source>
        <dbReference type="ARBA" id="ARBA00022617"/>
    </source>
</evidence>
<evidence type="ECO:0000256" key="7">
    <source>
        <dbReference type="ARBA" id="ARBA00023004"/>
    </source>
</evidence>
<dbReference type="Gramene" id="OE9A053203T1">
    <property type="protein sequence ID" value="OE9A053203C1"/>
    <property type="gene ID" value="OE9A053203"/>
</dbReference>
<evidence type="ECO:0000313" key="12">
    <source>
        <dbReference type="EMBL" id="CAA2935284.1"/>
    </source>
</evidence>
<dbReference type="InterPro" id="IPR017972">
    <property type="entry name" value="Cyt_P450_CS"/>
</dbReference>
<dbReference type="GO" id="GO:0004497">
    <property type="term" value="F:monooxygenase activity"/>
    <property type="evidence" value="ECO:0007669"/>
    <property type="project" value="UniProtKB-KW"/>
</dbReference>
<dbReference type="AlphaFoldDB" id="A0A8S0PBS1"/>
<dbReference type="CDD" id="cd11072">
    <property type="entry name" value="CYP71-like"/>
    <property type="match status" value="1"/>
</dbReference>
<dbReference type="GO" id="GO:0016020">
    <property type="term" value="C:membrane"/>
    <property type="evidence" value="ECO:0007669"/>
    <property type="project" value="UniProtKB-SubCell"/>
</dbReference>
<organism evidence="12 13">
    <name type="scientific">Olea europaea subsp. europaea</name>
    <dbReference type="NCBI Taxonomy" id="158383"/>
    <lineage>
        <taxon>Eukaryota</taxon>
        <taxon>Viridiplantae</taxon>
        <taxon>Streptophyta</taxon>
        <taxon>Embryophyta</taxon>
        <taxon>Tracheophyta</taxon>
        <taxon>Spermatophyta</taxon>
        <taxon>Magnoliopsida</taxon>
        <taxon>eudicotyledons</taxon>
        <taxon>Gunneridae</taxon>
        <taxon>Pentapetalae</taxon>
        <taxon>asterids</taxon>
        <taxon>lamiids</taxon>
        <taxon>Lamiales</taxon>
        <taxon>Oleaceae</taxon>
        <taxon>Oleeae</taxon>
        <taxon>Olea</taxon>
    </lineage>
</organism>
<dbReference type="InterPro" id="IPR002401">
    <property type="entry name" value="Cyt_P450_E_grp-I"/>
</dbReference>
<protein>
    <submittedName>
        <fullName evidence="12">Cytochrome P450 71A8-like</fullName>
    </submittedName>
</protein>
<dbReference type="PROSITE" id="PS00086">
    <property type="entry name" value="CYTOCHROME_P450"/>
    <property type="match status" value="1"/>
</dbReference>
<dbReference type="GO" id="GO:0005506">
    <property type="term" value="F:iron ion binding"/>
    <property type="evidence" value="ECO:0007669"/>
    <property type="project" value="InterPro"/>
</dbReference>
<dbReference type="SUPFAM" id="SSF48264">
    <property type="entry name" value="Cytochrome P450"/>
    <property type="match status" value="1"/>
</dbReference>
<dbReference type="Proteomes" id="UP000594638">
    <property type="component" value="Unassembled WGS sequence"/>
</dbReference>
<proteinExistence type="inferred from homology"/>
<name>A0A8S0PBS1_OLEEU</name>
<accession>A0A8S0PBS1</accession>
<dbReference type="EMBL" id="CACTIH010000024">
    <property type="protein sequence ID" value="CAA2935284.1"/>
    <property type="molecule type" value="Genomic_DNA"/>
</dbReference>
<comment type="caution">
    <text evidence="12">The sequence shown here is derived from an EMBL/GenBank/DDBJ whole genome shotgun (WGS) entry which is preliminary data.</text>
</comment>
<evidence type="ECO:0000256" key="3">
    <source>
        <dbReference type="ARBA" id="ARBA00010617"/>
    </source>
</evidence>
<dbReference type="Pfam" id="PF00067">
    <property type="entry name" value="p450"/>
    <property type="match status" value="1"/>
</dbReference>
<dbReference type="PRINTS" id="PR00463">
    <property type="entry name" value="EP450I"/>
</dbReference>
<keyword evidence="11" id="KW-0472">Membrane</keyword>
<comment type="similarity">
    <text evidence="3 10">Belongs to the cytochrome P450 family.</text>
</comment>
<evidence type="ECO:0000256" key="5">
    <source>
        <dbReference type="ARBA" id="ARBA00022723"/>
    </source>
</evidence>
<dbReference type="PRINTS" id="PR00385">
    <property type="entry name" value="P450"/>
</dbReference>
<dbReference type="Gene3D" id="1.10.630.10">
    <property type="entry name" value="Cytochrome P450"/>
    <property type="match status" value="1"/>
</dbReference>
<dbReference type="InterPro" id="IPR036396">
    <property type="entry name" value="Cyt_P450_sf"/>
</dbReference>
<feature type="transmembrane region" description="Helical" evidence="11">
    <location>
        <begin position="12"/>
        <end position="33"/>
    </location>
</feature>
<dbReference type="PANTHER" id="PTHR47955">
    <property type="entry name" value="CYTOCHROME P450 FAMILY 71 PROTEIN"/>
    <property type="match status" value="1"/>
</dbReference>
<dbReference type="FunFam" id="1.10.630.10:FF:000011">
    <property type="entry name" value="Cytochrome P450 83B1"/>
    <property type="match status" value="1"/>
</dbReference>
<dbReference type="InterPro" id="IPR001128">
    <property type="entry name" value="Cyt_P450"/>
</dbReference>
<keyword evidence="4 9" id="KW-0349">Heme</keyword>
<evidence type="ECO:0000313" key="13">
    <source>
        <dbReference type="Proteomes" id="UP000594638"/>
    </source>
</evidence>
<keyword evidence="6 10" id="KW-0560">Oxidoreductase</keyword>
<keyword evidence="11" id="KW-1133">Transmembrane helix</keyword>
<sequence length="516" mass="58352">MFSFHQEIDEFLPFLYFIITLFFVWFLLNFLYMPTGNKNLPPSPSKLPVLGNLHQLSALTHRSLQSLAKTYGPMMLLHFGNKPTVIVSSAYAAKEIMKTRDLIFANKPDSSVTRRLMYDGKDVSVAPYGEYWRQLKSICVLQLLSNKRVQSFRSIREEETDLLIKKVSGNISVTSSPVNLSEMFSSLANDVICRAALGRKFSEEGSGKKFLNLLREFSELLANLSVGEFIPWLSWIDRVSGFKTRVDKVAKELDEFLEEVIQGCLDAGQDLSGKAVQNASTENFLDILTTIYKDKTSGVSIHRDSIKGILVDVFVGGTDTTSAVLEWTMTELLRHPKIMTELQNEVRSILNGKPNINDNDLEKMHFLKAVIKESLRYHSPVPFLARIASQDVQIMGYNIAAGTMILINSWAISRDPESWEEPEKFQPERFLNSSIDFRGTDFQLIPFGAGRRGCPGISFAMATIEFTLANLVQKFDWKLPNGEKGEDLDMTEYPGVTVRRKKPLLAVATEYCFNCR</sequence>
<gene>
    <name evidence="12" type="ORF">OLEA9_A053203</name>
</gene>
<dbReference type="GO" id="GO:0016705">
    <property type="term" value="F:oxidoreductase activity, acting on paired donors, with incorporation or reduction of molecular oxygen"/>
    <property type="evidence" value="ECO:0007669"/>
    <property type="project" value="InterPro"/>
</dbReference>
<comment type="subcellular location">
    <subcellularLocation>
        <location evidence="2">Membrane</location>
        <topology evidence="2">Single-pass membrane protein</topology>
    </subcellularLocation>
</comment>
<feature type="binding site" description="axial binding residue" evidence="9">
    <location>
        <position position="454"/>
    </location>
    <ligand>
        <name>heme</name>
        <dbReference type="ChEBI" id="CHEBI:30413"/>
    </ligand>
    <ligandPart>
        <name>Fe</name>
        <dbReference type="ChEBI" id="CHEBI:18248"/>
    </ligandPart>
</feature>
<evidence type="ECO:0000256" key="11">
    <source>
        <dbReference type="SAM" id="Phobius"/>
    </source>
</evidence>
<evidence type="ECO:0000256" key="2">
    <source>
        <dbReference type="ARBA" id="ARBA00004167"/>
    </source>
</evidence>
<evidence type="ECO:0000256" key="9">
    <source>
        <dbReference type="PIRSR" id="PIRSR602401-1"/>
    </source>
</evidence>
<dbReference type="OrthoDB" id="1470350at2759"/>
<reference evidence="12 13" key="1">
    <citation type="submission" date="2019-12" db="EMBL/GenBank/DDBJ databases">
        <authorList>
            <person name="Alioto T."/>
            <person name="Alioto T."/>
            <person name="Gomez Garrido J."/>
        </authorList>
    </citation>
    <scope>NUCLEOTIDE SEQUENCE [LARGE SCALE GENOMIC DNA]</scope>
</reference>
<comment type="cofactor">
    <cofactor evidence="1 9">
        <name>heme</name>
        <dbReference type="ChEBI" id="CHEBI:30413"/>
    </cofactor>
</comment>
<evidence type="ECO:0000256" key="6">
    <source>
        <dbReference type="ARBA" id="ARBA00023002"/>
    </source>
</evidence>
<keyword evidence="8 10" id="KW-0503">Monooxygenase</keyword>
<keyword evidence="5 9" id="KW-0479">Metal-binding</keyword>
<evidence type="ECO:0000256" key="8">
    <source>
        <dbReference type="ARBA" id="ARBA00023033"/>
    </source>
</evidence>
<keyword evidence="13" id="KW-1185">Reference proteome</keyword>